<keyword evidence="6 8" id="KW-1133">Transmembrane helix</keyword>
<evidence type="ECO:0000313" key="11">
    <source>
        <dbReference type="Proteomes" id="UP001431131"/>
    </source>
</evidence>
<organism evidence="10 11">
    <name type="scientific">Fredinandcohnia quinoae</name>
    <dbReference type="NCBI Taxonomy" id="2918902"/>
    <lineage>
        <taxon>Bacteria</taxon>
        <taxon>Bacillati</taxon>
        <taxon>Bacillota</taxon>
        <taxon>Bacilli</taxon>
        <taxon>Bacillales</taxon>
        <taxon>Bacillaceae</taxon>
        <taxon>Fredinandcohnia</taxon>
    </lineage>
</organism>
<feature type="transmembrane region" description="Helical" evidence="8">
    <location>
        <begin position="275"/>
        <end position="293"/>
    </location>
</feature>
<reference evidence="10" key="1">
    <citation type="submission" date="2022-02" db="EMBL/GenBank/DDBJ databases">
        <title>Fredinandcohnia quinoae sp. nov. isolated from Chenopodium quinoa seeds.</title>
        <authorList>
            <person name="Saati-Santamaria Z."/>
            <person name="Flores-Felix J.D."/>
            <person name="Igual J.M."/>
            <person name="Velazquez E."/>
            <person name="Garcia-Fraile P."/>
            <person name="Martinez-Molina E."/>
        </authorList>
    </citation>
    <scope>NUCLEOTIDE SEQUENCE</scope>
    <source>
        <strain evidence="10">SECRCQ15</strain>
    </source>
</reference>
<comment type="subcellular location">
    <subcellularLocation>
        <location evidence="1">Cell membrane</location>
        <topology evidence="1">Multi-pass membrane protein</topology>
    </subcellularLocation>
</comment>
<keyword evidence="4" id="KW-1003">Cell membrane</keyword>
<keyword evidence="3" id="KW-0813">Transport</keyword>
<evidence type="ECO:0000259" key="9">
    <source>
        <dbReference type="PROSITE" id="PS51012"/>
    </source>
</evidence>
<protein>
    <submittedName>
        <fullName evidence="10">ABC transporter permease</fullName>
    </submittedName>
</protein>
<evidence type="ECO:0000313" key="10">
    <source>
        <dbReference type="EMBL" id="MCH1625599.1"/>
    </source>
</evidence>
<name>A0AAW5EA43_9BACI</name>
<comment type="caution">
    <text evidence="10">The sequence shown here is derived from an EMBL/GenBank/DDBJ whole genome shotgun (WGS) entry which is preliminary data.</text>
</comment>
<evidence type="ECO:0000256" key="7">
    <source>
        <dbReference type="ARBA" id="ARBA00023136"/>
    </source>
</evidence>
<dbReference type="AlphaFoldDB" id="A0AAW5EA43"/>
<dbReference type="GO" id="GO:0005886">
    <property type="term" value="C:plasma membrane"/>
    <property type="evidence" value="ECO:0007669"/>
    <property type="project" value="UniProtKB-SubCell"/>
</dbReference>
<dbReference type="PANTHER" id="PTHR30294">
    <property type="entry name" value="MEMBRANE COMPONENT OF ABC TRANSPORTER YHHJ-RELATED"/>
    <property type="match status" value="1"/>
</dbReference>
<evidence type="ECO:0000256" key="5">
    <source>
        <dbReference type="ARBA" id="ARBA00022692"/>
    </source>
</evidence>
<dbReference type="Gene3D" id="3.40.1710.10">
    <property type="entry name" value="abc type-2 transporter like domain"/>
    <property type="match status" value="1"/>
</dbReference>
<evidence type="ECO:0000256" key="2">
    <source>
        <dbReference type="ARBA" id="ARBA00007783"/>
    </source>
</evidence>
<dbReference type="EMBL" id="JAKTTI010000012">
    <property type="protein sequence ID" value="MCH1625599.1"/>
    <property type="molecule type" value="Genomic_DNA"/>
</dbReference>
<dbReference type="PANTHER" id="PTHR30294:SF45">
    <property type="entry name" value="LINEARMYCIN RESISTANCE PERMEASE PROTEIN LNRN"/>
    <property type="match status" value="1"/>
</dbReference>
<evidence type="ECO:0000256" key="4">
    <source>
        <dbReference type="ARBA" id="ARBA00022475"/>
    </source>
</evidence>
<sequence length="386" mass="42647">MKKIGTICLFEISRIFKKPQSYMLMFAMPLLFTLLFGSLFGSEESTKIKLAIVDQDQSEMSQTFVNLLKENETFKLKQQTMAEAEKLVEEKSIPGMILLGKGFESQIINEKEPVVMFKHGPEFTSSMVVSEIIGNGLSKIMIEAKGAELWSKYSGGAGDELFEKISSEVEATHSSIEKVIVTKSLEQSRMSNMSERAAGFTVMFVMMVIMISTGAILEAKNNGVWSRLLTTPTSKTELMVGYLFAFFIIGWLQFAVLMISSSILFDVDWGRLDGIFLLVSATLLCVIGLGLLIASYSKTVEQQSALGNIIIVSTCMLGGVYWPLEIVPSFMQKIADFVPQTWAMKGFTEISARGGNIVDITMPVLVLLAFAIVFLSIGINRVRSNA</sequence>
<feature type="domain" description="ABC transmembrane type-2" evidence="9">
    <location>
        <begin position="162"/>
        <end position="385"/>
    </location>
</feature>
<dbReference type="RefSeq" id="WP_240255230.1">
    <property type="nucleotide sequence ID" value="NZ_JAKTTI010000012.1"/>
</dbReference>
<feature type="transmembrane region" description="Helical" evidence="8">
    <location>
        <begin position="197"/>
        <end position="217"/>
    </location>
</feature>
<dbReference type="InterPro" id="IPR013525">
    <property type="entry name" value="ABC2_TM"/>
</dbReference>
<proteinExistence type="inferred from homology"/>
<evidence type="ECO:0000256" key="1">
    <source>
        <dbReference type="ARBA" id="ARBA00004651"/>
    </source>
</evidence>
<gene>
    <name evidence="10" type="ORF">MJG50_09680</name>
</gene>
<evidence type="ECO:0000256" key="8">
    <source>
        <dbReference type="SAM" id="Phobius"/>
    </source>
</evidence>
<feature type="transmembrane region" description="Helical" evidence="8">
    <location>
        <begin position="360"/>
        <end position="379"/>
    </location>
</feature>
<dbReference type="GO" id="GO:0140359">
    <property type="term" value="F:ABC-type transporter activity"/>
    <property type="evidence" value="ECO:0007669"/>
    <property type="project" value="InterPro"/>
</dbReference>
<dbReference type="Proteomes" id="UP001431131">
    <property type="component" value="Unassembled WGS sequence"/>
</dbReference>
<dbReference type="Pfam" id="PF12698">
    <property type="entry name" value="ABC2_membrane_3"/>
    <property type="match status" value="1"/>
</dbReference>
<evidence type="ECO:0000256" key="3">
    <source>
        <dbReference type="ARBA" id="ARBA00022448"/>
    </source>
</evidence>
<dbReference type="InterPro" id="IPR047817">
    <property type="entry name" value="ABC2_TM_bact-type"/>
</dbReference>
<evidence type="ECO:0000256" key="6">
    <source>
        <dbReference type="ARBA" id="ARBA00022989"/>
    </source>
</evidence>
<dbReference type="PROSITE" id="PS51012">
    <property type="entry name" value="ABC_TM2"/>
    <property type="match status" value="1"/>
</dbReference>
<keyword evidence="5 8" id="KW-0812">Transmembrane</keyword>
<keyword evidence="7 8" id="KW-0472">Membrane</keyword>
<accession>A0AAW5EA43</accession>
<feature type="transmembrane region" description="Helical" evidence="8">
    <location>
        <begin position="305"/>
        <end position="324"/>
    </location>
</feature>
<dbReference type="InterPro" id="IPR051449">
    <property type="entry name" value="ABC-2_transporter_component"/>
</dbReference>
<keyword evidence="11" id="KW-1185">Reference proteome</keyword>
<comment type="similarity">
    <text evidence="2">Belongs to the ABC-2 integral membrane protein family.</text>
</comment>
<feature type="transmembrane region" description="Helical" evidence="8">
    <location>
        <begin position="21"/>
        <end position="40"/>
    </location>
</feature>
<feature type="transmembrane region" description="Helical" evidence="8">
    <location>
        <begin position="238"/>
        <end position="263"/>
    </location>
</feature>